<reference evidence="1" key="1">
    <citation type="journal article" date="2014" name="Front. Microbiol.">
        <title>High frequency of phylogenetically diverse reductive dehalogenase-homologous genes in deep subseafloor sedimentary metagenomes.</title>
        <authorList>
            <person name="Kawai M."/>
            <person name="Futagami T."/>
            <person name="Toyoda A."/>
            <person name="Takaki Y."/>
            <person name="Nishi S."/>
            <person name="Hori S."/>
            <person name="Arai W."/>
            <person name="Tsubouchi T."/>
            <person name="Morono Y."/>
            <person name="Uchiyama I."/>
            <person name="Ito T."/>
            <person name="Fujiyama A."/>
            <person name="Inagaki F."/>
            <person name="Takami H."/>
        </authorList>
    </citation>
    <scope>NUCLEOTIDE SEQUENCE</scope>
    <source>
        <strain evidence="1">Expedition CK06-06</strain>
    </source>
</reference>
<dbReference type="EMBL" id="BARV01012912">
    <property type="protein sequence ID" value="GAI09417.1"/>
    <property type="molecule type" value="Genomic_DNA"/>
</dbReference>
<name>X1KQP1_9ZZZZ</name>
<accession>X1KQP1</accession>
<comment type="caution">
    <text evidence="1">The sequence shown here is derived from an EMBL/GenBank/DDBJ whole genome shotgun (WGS) entry which is preliminary data.</text>
</comment>
<protein>
    <submittedName>
        <fullName evidence="1">Uncharacterized protein</fullName>
    </submittedName>
</protein>
<feature type="non-terminal residue" evidence="1">
    <location>
        <position position="89"/>
    </location>
</feature>
<evidence type="ECO:0000313" key="1">
    <source>
        <dbReference type="EMBL" id="GAI09417.1"/>
    </source>
</evidence>
<dbReference type="AlphaFoldDB" id="X1KQP1"/>
<gene>
    <name evidence="1" type="ORF">S06H3_23657</name>
</gene>
<sequence>MMTEKIIIGLAPKDKKDEVKKNIEKIKEEMLEMLPDEIDKEIRIRYKIKEGEDISDKIRKKFLEKDIGDIAAASIGASKMKTADVAKIS</sequence>
<proteinExistence type="predicted"/>
<organism evidence="1">
    <name type="scientific">marine sediment metagenome</name>
    <dbReference type="NCBI Taxonomy" id="412755"/>
    <lineage>
        <taxon>unclassified sequences</taxon>
        <taxon>metagenomes</taxon>
        <taxon>ecological metagenomes</taxon>
    </lineage>
</organism>